<evidence type="ECO:0000259" key="1">
    <source>
        <dbReference type="Pfam" id="PF01471"/>
    </source>
</evidence>
<dbReference type="PANTHER" id="PTHR15852:SF16">
    <property type="entry name" value="PROTEIN DISULFIDE ISOMERASE PTAC5, CHLOROPLASTIC"/>
    <property type="match status" value="1"/>
</dbReference>
<dbReference type="InterPro" id="IPR002477">
    <property type="entry name" value="Peptidoglycan-bd-like"/>
</dbReference>
<dbReference type="GO" id="GO:0016853">
    <property type="term" value="F:isomerase activity"/>
    <property type="evidence" value="ECO:0007669"/>
    <property type="project" value="UniProtKB-KW"/>
</dbReference>
<dbReference type="Pfam" id="PF01471">
    <property type="entry name" value="PG_binding_1"/>
    <property type="match status" value="1"/>
</dbReference>
<dbReference type="Gene3D" id="1.10.101.10">
    <property type="entry name" value="PGBD-like superfamily/PGBD"/>
    <property type="match status" value="1"/>
</dbReference>
<dbReference type="GO" id="GO:0140096">
    <property type="term" value="F:catalytic activity, acting on a protein"/>
    <property type="evidence" value="ECO:0007669"/>
    <property type="project" value="UniProtKB-ARBA"/>
</dbReference>
<dbReference type="PANTHER" id="PTHR15852">
    <property type="entry name" value="PLASTID TRANSCRIPTIONALLY ACTIVE PROTEIN"/>
    <property type="match status" value="1"/>
</dbReference>
<reference evidence="2 3" key="1">
    <citation type="submission" date="2024-04" db="EMBL/GenBank/DDBJ databases">
        <title>Genome assembly C_amara_ONT_v2.</title>
        <authorList>
            <person name="Yant L."/>
            <person name="Moore C."/>
            <person name="Slenker M."/>
        </authorList>
    </citation>
    <scope>NUCLEOTIDE SEQUENCE [LARGE SCALE GENOMIC DNA]</scope>
    <source>
        <tissue evidence="2">Leaf</tissue>
    </source>
</reference>
<dbReference type="Proteomes" id="UP001558713">
    <property type="component" value="Unassembled WGS sequence"/>
</dbReference>
<comment type="caution">
    <text evidence="2">The sequence shown here is derived from an EMBL/GenBank/DDBJ whole genome shotgun (WGS) entry which is preliminary data.</text>
</comment>
<dbReference type="InterPro" id="IPR036365">
    <property type="entry name" value="PGBD-like_sf"/>
</dbReference>
<dbReference type="InterPro" id="IPR036366">
    <property type="entry name" value="PGBDSf"/>
</dbReference>
<protein>
    <submittedName>
        <fullName evidence="2">Protein disulfide isomerase pTAC5</fullName>
    </submittedName>
</protein>
<dbReference type="EMBL" id="JBANAX010000753">
    <property type="protein sequence ID" value="KAL1194389.1"/>
    <property type="molecule type" value="Genomic_DNA"/>
</dbReference>
<dbReference type="SUPFAM" id="SSF57938">
    <property type="entry name" value="DnaJ/Hsp40 cysteine-rich domain"/>
    <property type="match status" value="1"/>
</dbReference>
<gene>
    <name evidence="2" type="ORF">V5N11_001018</name>
</gene>
<evidence type="ECO:0000313" key="3">
    <source>
        <dbReference type="Proteomes" id="UP001558713"/>
    </source>
</evidence>
<dbReference type="AlphaFoldDB" id="A0ABD0ZI88"/>
<dbReference type="SUPFAM" id="SSF47090">
    <property type="entry name" value="PGBD-like"/>
    <property type="match status" value="1"/>
</dbReference>
<dbReference type="InterPro" id="IPR036410">
    <property type="entry name" value="HSP_DnaJ_Cys-rich_dom_sf"/>
</dbReference>
<evidence type="ECO:0000313" key="2">
    <source>
        <dbReference type="EMBL" id="KAL1194389.1"/>
    </source>
</evidence>
<name>A0ABD0ZI88_CARAN</name>
<keyword evidence="3" id="KW-1185">Reference proteome</keyword>
<organism evidence="2 3">
    <name type="scientific">Cardamine amara subsp. amara</name>
    <dbReference type="NCBI Taxonomy" id="228776"/>
    <lineage>
        <taxon>Eukaryota</taxon>
        <taxon>Viridiplantae</taxon>
        <taxon>Streptophyta</taxon>
        <taxon>Embryophyta</taxon>
        <taxon>Tracheophyta</taxon>
        <taxon>Spermatophyta</taxon>
        <taxon>Magnoliopsida</taxon>
        <taxon>eudicotyledons</taxon>
        <taxon>Gunneridae</taxon>
        <taxon>Pentapetalae</taxon>
        <taxon>rosids</taxon>
        <taxon>malvids</taxon>
        <taxon>Brassicales</taxon>
        <taxon>Brassicaceae</taxon>
        <taxon>Cardamineae</taxon>
        <taxon>Cardamine</taxon>
    </lineage>
</organism>
<proteinExistence type="predicted"/>
<feature type="domain" description="Peptidoglycan binding-like" evidence="1">
    <location>
        <begin position="190"/>
        <end position="248"/>
    </location>
</feature>
<keyword evidence="2" id="KW-0413">Isomerase</keyword>
<accession>A0ABD0ZI88</accession>
<sequence>MASSSSLPLSLPFPLRSRTRTLPFRCSPLFLSLPTSVICFSTQNPSDYNREEVRWLREEQRWIREEQRWLREEQRWIRERESLLSEISDLQLRIQSLESRNSQLGSSVPDTISNIAALLQVLKEKNRISESGFSTTPMVLENTIEPEPEPEEVEEEEKRMIVEEKVRVTEPVKKKKKKKKRRTLKVGSEGDDVQAMQEALMKLGFYSGEEDMEFSSFSSGTASAVKTWQASLGVREDGVMTVELLESLFMDEEDIETDKDEASTMKQEEAGNGAVFTSVTQVSEKKQSIVKGQSDREVDATQNRVFLLGENRWEDPSRLIGRNKPVDASKSTDTKTKCITCRGEGRLLCLECDGTGEPNVEPQFMEWVGEDMKCPYCEGLGYTVCDVCDGKKNE</sequence>